<name>A0A1U7P166_9DEIO</name>
<reference evidence="1 2" key="1">
    <citation type="submission" date="2017-01" db="EMBL/GenBank/DDBJ databases">
        <title>Genome Analysis of Deinococcus marmoris KOPRI26562.</title>
        <authorList>
            <person name="Kim J.H."/>
            <person name="Oh H.-M."/>
        </authorList>
    </citation>
    <scope>NUCLEOTIDE SEQUENCE [LARGE SCALE GENOMIC DNA]</scope>
    <source>
        <strain evidence="1 2">KOPRI26562</strain>
    </source>
</reference>
<dbReference type="STRING" id="249408.BOO71_0004348"/>
<dbReference type="InterPro" id="IPR029060">
    <property type="entry name" value="PIN-like_dom_sf"/>
</dbReference>
<proteinExistence type="predicted"/>
<evidence type="ECO:0000313" key="2">
    <source>
        <dbReference type="Proteomes" id="UP000186607"/>
    </source>
</evidence>
<organism evidence="1 2">
    <name type="scientific">Deinococcus marmoris</name>
    <dbReference type="NCBI Taxonomy" id="249408"/>
    <lineage>
        <taxon>Bacteria</taxon>
        <taxon>Thermotogati</taxon>
        <taxon>Deinococcota</taxon>
        <taxon>Deinococci</taxon>
        <taxon>Deinococcales</taxon>
        <taxon>Deinococcaceae</taxon>
        <taxon>Deinococcus</taxon>
    </lineage>
</organism>
<keyword evidence="2" id="KW-1185">Reference proteome</keyword>
<dbReference type="Gene3D" id="3.40.50.1010">
    <property type="entry name" value="5'-nuclease"/>
    <property type="match status" value="1"/>
</dbReference>
<dbReference type="Proteomes" id="UP000186607">
    <property type="component" value="Unassembled WGS sequence"/>
</dbReference>
<protein>
    <submittedName>
        <fullName evidence="1">Toxin 1, PIN domain</fullName>
    </submittedName>
</protein>
<gene>
    <name evidence="1" type="ORF">BOO71_0004348</name>
</gene>
<accession>A0A1U7P166</accession>
<dbReference type="AlphaFoldDB" id="A0A1U7P166"/>
<dbReference type="EMBL" id="MSTI01000050">
    <property type="protein sequence ID" value="OLV18904.1"/>
    <property type="molecule type" value="Genomic_DNA"/>
</dbReference>
<sequence length="142" mass="15455">MRLVNTSDSDHAVMTAAVRQLYGSRHELFVVPQCIYEMWAVMTRPAGAANGFGLSPADVALGMDRFLARVPLLADSPEIFPYWLTLVTQHQVSGKPTHDARLAAALQVHGLDAILTRNVADFKRFGIQVINPADLPEGGSTL</sequence>
<dbReference type="SUPFAM" id="SSF88723">
    <property type="entry name" value="PIN domain-like"/>
    <property type="match status" value="1"/>
</dbReference>
<evidence type="ECO:0000313" key="1">
    <source>
        <dbReference type="EMBL" id="OLV18904.1"/>
    </source>
</evidence>
<comment type="caution">
    <text evidence="1">The sequence shown here is derived from an EMBL/GenBank/DDBJ whole genome shotgun (WGS) entry which is preliminary data.</text>
</comment>